<proteinExistence type="inferred from homology"/>
<evidence type="ECO:0000256" key="2">
    <source>
        <dbReference type="ARBA" id="ARBA00003215"/>
    </source>
</evidence>
<dbReference type="GO" id="GO:0017061">
    <property type="term" value="F:S-methyl-5-thioadenosine phosphorylase activity"/>
    <property type="evidence" value="ECO:0007669"/>
    <property type="project" value="UniProtKB-EC"/>
</dbReference>
<dbReference type="InterPro" id="IPR038371">
    <property type="entry name" value="Cu_polyphenol_OxRdtase_sf"/>
</dbReference>
<evidence type="ECO:0000313" key="13">
    <source>
        <dbReference type="Proteomes" id="UP000593758"/>
    </source>
</evidence>
<organism evidence="12 13">
    <name type="scientific">Ruania alkalisoli</name>
    <dbReference type="NCBI Taxonomy" id="2779775"/>
    <lineage>
        <taxon>Bacteria</taxon>
        <taxon>Bacillati</taxon>
        <taxon>Actinomycetota</taxon>
        <taxon>Actinomycetes</taxon>
        <taxon>Micrococcales</taxon>
        <taxon>Ruaniaceae</taxon>
        <taxon>Ruania</taxon>
    </lineage>
</organism>
<dbReference type="AlphaFoldDB" id="A0A7M1SYV7"/>
<protein>
    <submittedName>
        <fullName evidence="12">Laccase domain-containing protein</fullName>
    </submittedName>
</protein>
<comment type="function">
    <text evidence="2">Purine nucleoside enzyme that catalyzes the phosphorolysis of adenosine and inosine nucleosides, yielding D-ribose 1-phosphate and the respective free bases, adenine and hypoxanthine. Also catalyzes the phosphorolysis of S-methyl-5'-thioadenosine into adenine and S-methyl-5-thio-alpha-D-ribose 1-phosphate. Also has adenosine deaminase activity.</text>
</comment>
<dbReference type="Proteomes" id="UP000593758">
    <property type="component" value="Chromosome"/>
</dbReference>
<keyword evidence="4" id="KW-0808">Transferase</keyword>
<comment type="catalytic activity">
    <reaction evidence="10">
        <text>adenosine + phosphate = alpha-D-ribose 1-phosphate + adenine</text>
        <dbReference type="Rhea" id="RHEA:27642"/>
        <dbReference type="ChEBI" id="CHEBI:16335"/>
        <dbReference type="ChEBI" id="CHEBI:16708"/>
        <dbReference type="ChEBI" id="CHEBI:43474"/>
        <dbReference type="ChEBI" id="CHEBI:57720"/>
        <dbReference type="EC" id="2.4.2.1"/>
    </reaction>
    <physiologicalReaction direction="left-to-right" evidence="10">
        <dbReference type="Rhea" id="RHEA:27643"/>
    </physiologicalReaction>
</comment>
<keyword evidence="13" id="KW-1185">Reference proteome</keyword>
<dbReference type="InterPro" id="IPR003730">
    <property type="entry name" value="Cu_polyphenol_OxRdtase"/>
</dbReference>
<dbReference type="PANTHER" id="PTHR30616:SF2">
    <property type="entry name" value="PURINE NUCLEOSIDE PHOSPHORYLASE LACC1"/>
    <property type="match status" value="1"/>
</dbReference>
<evidence type="ECO:0000256" key="11">
    <source>
        <dbReference type="ARBA" id="ARBA00049893"/>
    </source>
</evidence>
<comment type="catalytic activity">
    <reaction evidence="1">
        <text>inosine + phosphate = alpha-D-ribose 1-phosphate + hypoxanthine</text>
        <dbReference type="Rhea" id="RHEA:27646"/>
        <dbReference type="ChEBI" id="CHEBI:17368"/>
        <dbReference type="ChEBI" id="CHEBI:17596"/>
        <dbReference type="ChEBI" id="CHEBI:43474"/>
        <dbReference type="ChEBI" id="CHEBI:57720"/>
        <dbReference type="EC" id="2.4.2.1"/>
    </reaction>
    <physiologicalReaction direction="left-to-right" evidence="1">
        <dbReference type="Rhea" id="RHEA:27647"/>
    </physiologicalReaction>
</comment>
<dbReference type="GO" id="GO:0016787">
    <property type="term" value="F:hydrolase activity"/>
    <property type="evidence" value="ECO:0007669"/>
    <property type="project" value="UniProtKB-KW"/>
</dbReference>
<comment type="catalytic activity">
    <reaction evidence="9">
        <text>adenosine + H2O + H(+) = inosine + NH4(+)</text>
        <dbReference type="Rhea" id="RHEA:24408"/>
        <dbReference type="ChEBI" id="CHEBI:15377"/>
        <dbReference type="ChEBI" id="CHEBI:15378"/>
        <dbReference type="ChEBI" id="CHEBI:16335"/>
        <dbReference type="ChEBI" id="CHEBI:17596"/>
        <dbReference type="ChEBI" id="CHEBI:28938"/>
        <dbReference type="EC" id="3.5.4.4"/>
    </reaction>
    <physiologicalReaction direction="left-to-right" evidence="9">
        <dbReference type="Rhea" id="RHEA:24409"/>
    </physiologicalReaction>
</comment>
<name>A0A7M1SYV7_9MICO</name>
<evidence type="ECO:0000256" key="8">
    <source>
        <dbReference type="ARBA" id="ARBA00023008"/>
    </source>
</evidence>
<dbReference type="Pfam" id="PF02578">
    <property type="entry name" value="Cu-oxidase_4"/>
    <property type="match status" value="1"/>
</dbReference>
<evidence type="ECO:0000256" key="4">
    <source>
        <dbReference type="ARBA" id="ARBA00022679"/>
    </source>
</evidence>
<evidence type="ECO:0000256" key="1">
    <source>
        <dbReference type="ARBA" id="ARBA00000553"/>
    </source>
</evidence>
<dbReference type="CDD" id="cd16833">
    <property type="entry name" value="YfiH"/>
    <property type="match status" value="1"/>
</dbReference>
<evidence type="ECO:0000256" key="3">
    <source>
        <dbReference type="ARBA" id="ARBA00007353"/>
    </source>
</evidence>
<dbReference type="KEGG" id="halt:IM660_07950"/>
<keyword evidence="5" id="KW-0479">Metal-binding</keyword>
<evidence type="ECO:0000256" key="10">
    <source>
        <dbReference type="ARBA" id="ARBA00048968"/>
    </source>
</evidence>
<dbReference type="RefSeq" id="WP_193498795.1">
    <property type="nucleotide sequence ID" value="NZ_CP063169.1"/>
</dbReference>
<keyword evidence="7" id="KW-0862">Zinc</keyword>
<comment type="similarity">
    <text evidence="3">Belongs to the purine nucleoside phosphorylase YfiH/LACC1 family.</text>
</comment>
<dbReference type="InterPro" id="IPR011324">
    <property type="entry name" value="Cytotoxic_necrot_fac-like_cat"/>
</dbReference>
<dbReference type="PANTHER" id="PTHR30616">
    <property type="entry name" value="UNCHARACTERIZED PROTEIN YFIH"/>
    <property type="match status" value="1"/>
</dbReference>
<sequence length="264" mass="27340">MTTSTCLTSSSEVLTADLGPGVWAAFTTRAGGRSSAPYDTFNLGAAVGDDPVAVEANRQLLSDRAGAPVVFLTQVHACDVVLDPRPGQPVGEESVADAVVLTDPCAAAAVLVADCLPVLLAGVNDRGVPGAVAAVHAGRRGVLAGIVGQAVARMRGAGFEVRRAAVGPAICGRCYEVPEQMQRECLDLLPSLAARTWQGSPALDLRAGVQTQLRAAGVTEVDDHAVCTREDPRFYSYRRDGQTGRFAGVVRLERHAEALGAGGP</sequence>
<evidence type="ECO:0000256" key="9">
    <source>
        <dbReference type="ARBA" id="ARBA00047989"/>
    </source>
</evidence>
<reference evidence="12 13" key="1">
    <citation type="submission" date="2020-10" db="EMBL/GenBank/DDBJ databases">
        <title>Haloactinobacterium sp. RN3S43, a bacterium isolated from saline soil.</title>
        <authorList>
            <person name="Sun J.-Q."/>
        </authorList>
    </citation>
    <scope>NUCLEOTIDE SEQUENCE [LARGE SCALE GENOMIC DNA]</scope>
    <source>
        <strain evidence="12 13">RN3S43</strain>
    </source>
</reference>
<dbReference type="SUPFAM" id="SSF64438">
    <property type="entry name" value="CNF1/YfiH-like putative cysteine hydrolases"/>
    <property type="match status" value="1"/>
</dbReference>
<comment type="catalytic activity">
    <reaction evidence="11">
        <text>S-methyl-5'-thioadenosine + phosphate = 5-(methylsulfanyl)-alpha-D-ribose 1-phosphate + adenine</text>
        <dbReference type="Rhea" id="RHEA:11852"/>
        <dbReference type="ChEBI" id="CHEBI:16708"/>
        <dbReference type="ChEBI" id="CHEBI:17509"/>
        <dbReference type="ChEBI" id="CHEBI:43474"/>
        <dbReference type="ChEBI" id="CHEBI:58533"/>
        <dbReference type="EC" id="2.4.2.28"/>
    </reaction>
    <physiologicalReaction direction="left-to-right" evidence="11">
        <dbReference type="Rhea" id="RHEA:11853"/>
    </physiologicalReaction>
</comment>
<keyword evidence="6" id="KW-0378">Hydrolase</keyword>
<accession>A0A7M1SYV7</accession>
<dbReference type="EMBL" id="CP063169">
    <property type="protein sequence ID" value="QOR72154.1"/>
    <property type="molecule type" value="Genomic_DNA"/>
</dbReference>
<evidence type="ECO:0000313" key="12">
    <source>
        <dbReference type="EMBL" id="QOR72154.1"/>
    </source>
</evidence>
<keyword evidence="8" id="KW-0186">Copper</keyword>
<evidence type="ECO:0000256" key="6">
    <source>
        <dbReference type="ARBA" id="ARBA00022801"/>
    </source>
</evidence>
<evidence type="ECO:0000256" key="5">
    <source>
        <dbReference type="ARBA" id="ARBA00022723"/>
    </source>
</evidence>
<dbReference type="GO" id="GO:0005507">
    <property type="term" value="F:copper ion binding"/>
    <property type="evidence" value="ECO:0007669"/>
    <property type="project" value="TreeGrafter"/>
</dbReference>
<evidence type="ECO:0000256" key="7">
    <source>
        <dbReference type="ARBA" id="ARBA00022833"/>
    </source>
</evidence>
<dbReference type="Gene3D" id="3.60.140.10">
    <property type="entry name" value="CNF1/YfiH-like putative cysteine hydrolases"/>
    <property type="match status" value="1"/>
</dbReference>
<gene>
    <name evidence="12" type="ORF">IM660_07950</name>
</gene>